<evidence type="ECO:0000259" key="5">
    <source>
        <dbReference type="PROSITE" id="PS51722"/>
    </source>
</evidence>
<evidence type="ECO:0000256" key="4">
    <source>
        <dbReference type="ARBA" id="ARBA00023134"/>
    </source>
</evidence>
<dbReference type="CDD" id="cd03708">
    <property type="entry name" value="GTPBP_III"/>
    <property type="match status" value="1"/>
</dbReference>
<dbReference type="GO" id="GO:0003746">
    <property type="term" value="F:translation elongation factor activity"/>
    <property type="evidence" value="ECO:0007669"/>
    <property type="project" value="UniProtKB-KW"/>
</dbReference>
<dbReference type="Pfam" id="PF00009">
    <property type="entry name" value="GTP_EFTU"/>
    <property type="match status" value="1"/>
</dbReference>
<dbReference type="PANTHER" id="PTHR43721:SF9">
    <property type="entry name" value="GTP-BINDING PROTEIN 1"/>
    <property type="match status" value="1"/>
</dbReference>
<dbReference type="InterPro" id="IPR004160">
    <property type="entry name" value="Transl_elong_EFTu/EF1A_C"/>
</dbReference>
<dbReference type="SUPFAM" id="SSF52540">
    <property type="entry name" value="P-loop containing nucleoside triphosphate hydrolases"/>
    <property type="match status" value="1"/>
</dbReference>
<dbReference type="Pfam" id="PF03143">
    <property type="entry name" value="GTP_EFTU_D3"/>
    <property type="match status" value="1"/>
</dbReference>
<dbReference type="Gene3D" id="3.40.50.300">
    <property type="entry name" value="P-loop containing nucleotide triphosphate hydrolases"/>
    <property type="match status" value="1"/>
</dbReference>
<dbReference type="PROSITE" id="PS51722">
    <property type="entry name" value="G_TR_2"/>
    <property type="match status" value="1"/>
</dbReference>
<dbReference type="AlphaFoldDB" id="A0A497EUE3"/>
<dbReference type="EMBL" id="QMQV01000002">
    <property type="protein sequence ID" value="RLE50652.1"/>
    <property type="molecule type" value="Genomic_DNA"/>
</dbReference>
<dbReference type="Pfam" id="PF03144">
    <property type="entry name" value="GTP_EFTU_D2"/>
    <property type="match status" value="1"/>
</dbReference>
<comment type="caution">
    <text evidence="6">The sequence shown here is derived from an EMBL/GenBank/DDBJ whole genome shotgun (WGS) entry which is preliminary data.</text>
</comment>
<keyword evidence="4" id="KW-0342">GTP-binding</keyword>
<sequence length="528" mass="58482">MERVFPRESEEGNVEYKLKLAYVSEGRLEELASQLRYRLAEKGGEAFYVLGVSNEGEPIGLSDEEVKVSLENLKRVAEKAGAKINVIREASGKRGKIVEVLVRRCRETLPVQVSVIAVGHADHGKTTTVGVLVTGELDDGDGAVMSKVARYKHEIQMRRTSSVAERLLGFDDEGRVVNYMLTSPLDEASVFLNSSKIVSFIDVGGHERYLRTAAKGLLSHSPDYALLIVAANAGVSQMTKEHLGIALSFRIPVFVAITKTDMVPRERVQEVLNDVIKLLKMPGVNKIPLVIEDVDDVAIAAKNMPSGRVSPIFKLSNRTGEGLDLLKTFLNLLPPRLRWKENLNKPFLLYIDEKFNVPGVGVVVSGLVLQGHVAVDDYVQLGPFRDGSFRSVRIRSIHVRKGVFADSVSAGMSAAFALSNVGYDEIEKGMVLLDKKIAPKAIRKIEAEVFVLHHPTTIKPGYECTFHIHAIRESGKFVQMSKPYLRSGDLAKALIEFRYKPVYVYPGQRFLFREAHTRGVGIILNAYS</sequence>
<dbReference type="InterPro" id="IPR009001">
    <property type="entry name" value="Transl_elong_EF1A/Init_IF2_C"/>
</dbReference>
<dbReference type="InterPro" id="IPR004161">
    <property type="entry name" value="EFTu-like_2"/>
</dbReference>
<dbReference type="Proteomes" id="UP000278475">
    <property type="component" value="Unassembled WGS sequence"/>
</dbReference>
<dbReference type="SUPFAM" id="SSF50465">
    <property type="entry name" value="EF-Tu/eEF-1alpha/eIF2-gamma C-terminal domain"/>
    <property type="match status" value="1"/>
</dbReference>
<protein>
    <submittedName>
        <fullName evidence="6">Elongation factor 1-alpha</fullName>
    </submittedName>
</protein>
<evidence type="ECO:0000313" key="6">
    <source>
        <dbReference type="EMBL" id="RLE50652.1"/>
    </source>
</evidence>
<dbReference type="Gene3D" id="2.40.30.10">
    <property type="entry name" value="Translation factors"/>
    <property type="match status" value="2"/>
</dbReference>
<dbReference type="InterPro" id="IPR050055">
    <property type="entry name" value="EF-Tu_GTPase"/>
</dbReference>
<feature type="domain" description="Tr-type G" evidence="5">
    <location>
        <begin position="110"/>
        <end position="338"/>
    </location>
</feature>
<keyword evidence="2 6" id="KW-0251">Elongation factor</keyword>
<evidence type="ECO:0000256" key="2">
    <source>
        <dbReference type="ARBA" id="ARBA00022768"/>
    </source>
</evidence>
<proteinExistence type="predicted"/>
<dbReference type="CDD" id="cd04165">
    <property type="entry name" value="GTPBP1_like"/>
    <property type="match status" value="1"/>
</dbReference>
<evidence type="ECO:0000256" key="3">
    <source>
        <dbReference type="ARBA" id="ARBA00022917"/>
    </source>
</evidence>
<dbReference type="InterPro" id="IPR009000">
    <property type="entry name" value="Transl_B-barrel_sf"/>
</dbReference>
<dbReference type="InterPro" id="IPR027417">
    <property type="entry name" value="P-loop_NTPase"/>
</dbReference>
<keyword evidence="3" id="KW-0648">Protein biosynthesis</keyword>
<dbReference type="InterPro" id="IPR035531">
    <property type="entry name" value="GTPBP1-like"/>
</dbReference>
<evidence type="ECO:0000256" key="1">
    <source>
        <dbReference type="ARBA" id="ARBA00022741"/>
    </source>
</evidence>
<organism evidence="6 7">
    <name type="scientific">Thermoproteota archaeon</name>
    <dbReference type="NCBI Taxonomy" id="2056631"/>
    <lineage>
        <taxon>Archaea</taxon>
        <taxon>Thermoproteota</taxon>
    </lineage>
</organism>
<dbReference type="GO" id="GO:0005525">
    <property type="term" value="F:GTP binding"/>
    <property type="evidence" value="ECO:0007669"/>
    <property type="project" value="UniProtKB-KW"/>
</dbReference>
<dbReference type="GO" id="GO:0003924">
    <property type="term" value="F:GTPase activity"/>
    <property type="evidence" value="ECO:0007669"/>
    <property type="project" value="InterPro"/>
</dbReference>
<gene>
    <name evidence="6" type="ORF">DRJ31_00430</name>
</gene>
<dbReference type="SUPFAM" id="SSF50447">
    <property type="entry name" value="Translation proteins"/>
    <property type="match status" value="1"/>
</dbReference>
<name>A0A497EUE3_9CREN</name>
<keyword evidence="1" id="KW-0547">Nucleotide-binding</keyword>
<reference evidence="6 7" key="1">
    <citation type="submission" date="2018-06" db="EMBL/GenBank/DDBJ databases">
        <title>Extensive metabolic versatility and redundancy in microbially diverse, dynamic hydrothermal sediments.</title>
        <authorList>
            <person name="Dombrowski N."/>
            <person name="Teske A."/>
            <person name="Baker B.J."/>
        </authorList>
    </citation>
    <scope>NUCLEOTIDE SEQUENCE [LARGE SCALE GENOMIC DNA]</scope>
    <source>
        <strain evidence="6">B66_G16</strain>
    </source>
</reference>
<dbReference type="InterPro" id="IPR000795">
    <property type="entry name" value="T_Tr_GTP-bd_dom"/>
</dbReference>
<dbReference type="PANTHER" id="PTHR43721">
    <property type="entry name" value="ELONGATION FACTOR TU-RELATED"/>
    <property type="match status" value="1"/>
</dbReference>
<evidence type="ECO:0000313" key="7">
    <source>
        <dbReference type="Proteomes" id="UP000278475"/>
    </source>
</evidence>
<accession>A0A497EUE3</accession>